<protein>
    <submittedName>
        <fullName evidence="2">Stalk domain-containing protein</fullName>
    </submittedName>
</protein>
<sequence length="473" mass="54902">MWKTTFTILLLLLSTLGGMLFWQWHAYSEQNDEVPIEQIEQAEQLLTVQSSINQLEITQTIEGLNSTKEYRFTIPGEATQWSCLKEDGSNCDSKDENPNSFLAESGKLRFVLTIPLKGNNSSFLYHDWFVVLPEVSVTNTMIEIVDSAKREGSWVTGLPLKGFNKLDYIDYYVFEGQRTEASLFWQSTPLTLKRQNTISYFIGESHGEVNYSFEALKELTNPPQLSIVLTNEYPDTNGKGLIITKPDVELNVLERKIVHTYMSGKFEKLPLEEQWLLDVFTSLFINKESKAQKGMQLINELKEKLSEEELKRYMQAIIQEDQPINTQKLDELLGTMSGKRTYFFTINKNESTQFIPLYYFDNRKVFVESNLKEDVEIVYMDGKTLFPFVETLTALGFEVKVLSDQETLLLSKGNNSYRFYLNQNIFIYNEEDYGLLENPLNSLNGKIYMDHHWLKSIFHISISEQQDKIELSW</sequence>
<dbReference type="Proteomes" id="UP001601059">
    <property type="component" value="Unassembled WGS sequence"/>
</dbReference>
<dbReference type="InterPro" id="IPR036582">
    <property type="entry name" value="Mao_N_sf"/>
</dbReference>
<name>A0ABW6KKC0_9BACI</name>
<evidence type="ECO:0000313" key="2">
    <source>
        <dbReference type="EMBL" id="MFE8703655.1"/>
    </source>
</evidence>
<dbReference type="Pfam" id="PF07833">
    <property type="entry name" value="Cu_amine_oxidN1"/>
    <property type="match status" value="1"/>
</dbReference>
<proteinExistence type="predicted"/>
<evidence type="ECO:0000259" key="1">
    <source>
        <dbReference type="Pfam" id="PF07833"/>
    </source>
</evidence>
<dbReference type="SUPFAM" id="SSF55383">
    <property type="entry name" value="Copper amine oxidase, domain N"/>
    <property type="match status" value="1"/>
</dbReference>
<dbReference type="RefSeq" id="WP_389364372.1">
    <property type="nucleotide sequence ID" value="NZ_JBIACK010000018.1"/>
</dbReference>
<accession>A0ABW6KKC0</accession>
<evidence type="ECO:0000313" key="3">
    <source>
        <dbReference type="Proteomes" id="UP001601059"/>
    </source>
</evidence>
<reference evidence="2 3" key="1">
    <citation type="submission" date="2024-08" db="EMBL/GenBank/DDBJ databases">
        <title>Two novel Cytobacillus novel species.</title>
        <authorList>
            <person name="Liu G."/>
        </authorList>
    </citation>
    <scope>NUCLEOTIDE SEQUENCE [LARGE SCALE GENOMIC DNA]</scope>
    <source>
        <strain evidence="2 3">FJAT-54145</strain>
    </source>
</reference>
<organism evidence="2 3">
    <name type="scientific">Cytobacillus spartinae</name>
    <dbReference type="NCBI Taxonomy" id="3299023"/>
    <lineage>
        <taxon>Bacteria</taxon>
        <taxon>Bacillati</taxon>
        <taxon>Bacillota</taxon>
        <taxon>Bacilli</taxon>
        <taxon>Bacillales</taxon>
        <taxon>Bacillaceae</taxon>
        <taxon>Cytobacillus</taxon>
    </lineage>
</organism>
<keyword evidence="3" id="KW-1185">Reference proteome</keyword>
<dbReference type="EMBL" id="JBIACK010000018">
    <property type="protein sequence ID" value="MFE8703655.1"/>
    <property type="molecule type" value="Genomic_DNA"/>
</dbReference>
<gene>
    <name evidence="2" type="ORF">ACFYKX_24105</name>
</gene>
<feature type="domain" description="Copper amine oxidase-like N-terminal" evidence="1">
    <location>
        <begin position="370"/>
        <end position="467"/>
    </location>
</feature>
<dbReference type="InterPro" id="IPR012854">
    <property type="entry name" value="Cu_amine_oxidase-like_N"/>
</dbReference>
<comment type="caution">
    <text evidence="2">The sequence shown here is derived from an EMBL/GenBank/DDBJ whole genome shotgun (WGS) entry which is preliminary data.</text>
</comment>